<name>A0A7S2L3C7_9STRA</name>
<feature type="region of interest" description="Disordered" evidence="2">
    <location>
        <begin position="928"/>
        <end position="970"/>
    </location>
</feature>
<feature type="compositionally biased region" description="Low complexity" evidence="2">
    <location>
        <begin position="493"/>
        <end position="505"/>
    </location>
</feature>
<sequence length="970" mass="107749">MNYYPDRIADDSDDDVMTSCSAVETVEGGVSHSGGGALHQRETANDEEGGGYYVPRSSKSHPWKRKDSDDNSDDNLCNDDDDELEISGHGSTGEGSIDRDNKKKKQIDAEKEVNVAHMIQHERDRRLGVVTNNNDGQINKRSSTGDMKPNESYNNDQVNKRNSTGDTNYNNSSSNNLLGNIRGWFGGGAVGNINTNANQQSTQYKRQQSAPVTSLAQNTKHAHRASDALVESDDDSSSTSSDDCSSSDDDDSSSDDSNNNYAGEDLTPQERARIRALRYLSNSCVDAGRKAKTASYVRGLERLDLKRKRDRLEKELDIVETEMNKDRGLITNVESDCVAANAAKLVLELPSINSKGQVTTYDEYMAMMVNNDEPNKDLSSLWDNKQATGTYVSSLQSRLKEALERTRSQEKRLAILEQAGDEIIMSLCEDLVEVTSESNKAEASYVKKGKALQMRRKREELRYKQKIKKAERHVRHLEERLLNANERAEQAKSDQSVASSDSSGSSDDDEQDNDEVRLEAKLSSIKSKIEENKADHKAEMESIRRQCEQLKLQLSVARLVMEGDENLREYVAILVRAHSKLLDRGEVIPAPPQSITRARAKLLKAVHLENIYEQRLSVSKAFSDATINALEQELIERETSGQKMEVRCLNELVAIERETKALAQDANNIIAELEAEARELEETVAACAEENVAVASLETRSVPATDDDSSSESSSDDEADHPQPAGIDRRDADLDKSIDGGNKSIRVDSRNDTPELESEDALASKHEEDNDDTRTSSSPVSDNGSEGVDADKQDVILASPLRDSVSAPGSDGVDDAFEASSDGNAASNCSEQGDVNVDMQALPKDVAEAKAITISQPSIDNSSNNNTDELEFLGRKLKDTLSQYQQSRDSTSAERVKHLTNMNLIVLEIAKAKGVDLESTPNLVKLSSWHRKKSDRKQHKEREKKRRSEKEKKRRRRKKQEDERNLSLVW</sequence>
<feature type="compositionally biased region" description="Low complexity" evidence="2">
    <location>
        <begin position="162"/>
        <end position="174"/>
    </location>
</feature>
<dbReference type="EMBL" id="HBGZ01011611">
    <property type="protein sequence ID" value="CAD9594814.1"/>
    <property type="molecule type" value="Transcribed_RNA"/>
</dbReference>
<feature type="compositionally biased region" description="Basic residues" evidence="2">
    <location>
        <begin position="928"/>
        <end position="937"/>
    </location>
</feature>
<feature type="coiled-coil region" evidence="1">
    <location>
        <begin position="526"/>
        <end position="553"/>
    </location>
</feature>
<dbReference type="AlphaFoldDB" id="A0A7S2L3C7"/>
<feature type="compositionally biased region" description="Acidic residues" evidence="2">
    <location>
        <begin position="70"/>
        <end position="85"/>
    </location>
</feature>
<feature type="compositionally biased region" description="Polar residues" evidence="2">
    <location>
        <begin position="130"/>
        <end position="161"/>
    </location>
</feature>
<feature type="compositionally biased region" description="Basic and acidic residues" evidence="2">
    <location>
        <begin position="762"/>
        <end position="774"/>
    </location>
</feature>
<feature type="coiled-coil region" evidence="1">
    <location>
        <begin position="302"/>
        <end position="329"/>
    </location>
</feature>
<feature type="coiled-coil region" evidence="1">
    <location>
        <begin position="392"/>
        <end position="419"/>
    </location>
</feature>
<proteinExistence type="predicted"/>
<evidence type="ECO:0000256" key="1">
    <source>
        <dbReference type="SAM" id="Coils"/>
    </source>
</evidence>
<feature type="region of interest" description="Disordered" evidence="2">
    <location>
        <begin position="697"/>
        <end position="833"/>
    </location>
</feature>
<feature type="compositionally biased region" description="Polar residues" evidence="2">
    <location>
        <begin position="821"/>
        <end position="833"/>
    </location>
</feature>
<feature type="compositionally biased region" description="Basic and acidic residues" evidence="2">
    <location>
        <begin position="96"/>
        <end position="106"/>
    </location>
</feature>
<organism evidence="3">
    <name type="scientific">Skeletonema marinoi</name>
    <dbReference type="NCBI Taxonomy" id="267567"/>
    <lineage>
        <taxon>Eukaryota</taxon>
        <taxon>Sar</taxon>
        <taxon>Stramenopiles</taxon>
        <taxon>Ochrophyta</taxon>
        <taxon>Bacillariophyta</taxon>
        <taxon>Coscinodiscophyceae</taxon>
        <taxon>Thalassiosirophycidae</taxon>
        <taxon>Thalassiosirales</taxon>
        <taxon>Skeletonemataceae</taxon>
        <taxon>Skeletonema</taxon>
        <taxon>Skeletonema marinoi-dohrnii complex</taxon>
    </lineage>
</organism>
<evidence type="ECO:0000313" key="3">
    <source>
        <dbReference type="EMBL" id="CAD9594814.1"/>
    </source>
</evidence>
<feature type="coiled-coil region" evidence="1">
    <location>
        <begin position="656"/>
        <end position="690"/>
    </location>
</feature>
<keyword evidence="1" id="KW-0175">Coiled coil</keyword>
<feature type="compositionally biased region" description="Polar residues" evidence="2">
    <location>
        <begin position="775"/>
        <end position="784"/>
    </location>
</feature>
<feature type="compositionally biased region" description="Acidic residues" evidence="2">
    <location>
        <begin position="245"/>
        <end position="254"/>
    </location>
</feature>
<feature type="compositionally biased region" description="Basic and acidic residues" evidence="2">
    <location>
        <begin position="727"/>
        <end position="738"/>
    </location>
</feature>
<feature type="compositionally biased region" description="Basic and acidic residues" evidence="2">
    <location>
        <begin position="938"/>
        <end position="951"/>
    </location>
</feature>
<protein>
    <submittedName>
        <fullName evidence="3">Uncharacterized protein</fullName>
    </submittedName>
</protein>
<accession>A0A7S2L3C7</accession>
<gene>
    <name evidence="3" type="ORF">SMAR0320_LOCUS8309</name>
</gene>
<feature type="compositionally biased region" description="Polar residues" evidence="2">
    <location>
        <begin position="200"/>
        <end position="219"/>
    </location>
</feature>
<feature type="region of interest" description="Disordered" evidence="2">
    <location>
        <begin position="25"/>
        <end position="106"/>
    </location>
</feature>
<feature type="region of interest" description="Disordered" evidence="2">
    <location>
        <begin position="200"/>
        <end position="268"/>
    </location>
</feature>
<feature type="compositionally biased region" description="Acidic residues" evidence="2">
    <location>
        <begin position="705"/>
        <end position="719"/>
    </location>
</feature>
<feature type="region of interest" description="Disordered" evidence="2">
    <location>
        <begin position="129"/>
        <end position="174"/>
    </location>
</feature>
<evidence type="ECO:0000256" key="2">
    <source>
        <dbReference type="SAM" id="MobiDB-lite"/>
    </source>
</evidence>
<feature type="region of interest" description="Disordered" evidence="2">
    <location>
        <begin position="486"/>
        <end position="515"/>
    </location>
</feature>
<feature type="compositionally biased region" description="Basic and acidic residues" evidence="2">
    <location>
        <begin position="959"/>
        <end position="970"/>
    </location>
</feature>
<reference evidence="3" key="1">
    <citation type="submission" date="2021-01" db="EMBL/GenBank/DDBJ databases">
        <authorList>
            <person name="Corre E."/>
            <person name="Pelletier E."/>
            <person name="Niang G."/>
            <person name="Scheremetjew M."/>
            <person name="Finn R."/>
            <person name="Kale V."/>
            <person name="Holt S."/>
            <person name="Cochrane G."/>
            <person name="Meng A."/>
            <person name="Brown T."/>
            <person name="Cohen L."/>
        </authorList>
    </citation>
    <scope>NUCLEOTIDE SEQUENCE</scope>
    <source>
        <strain evidence="3">SM1012Den-03</strain>
    </source>
</reference>